<dbReference type="InterPro" id="IPR010297">
    <property type="entry name" value="DUF900_hydrolase"/>
</dbReference>
<name>A0A840AT44_9HYPH</name>
<dbReference type="SUPFAM" id="SSF53474">
    <property type="entry name" value="alpha/beta-Hydrolases"/>
    <property type="match status" value="1"/>
</dbReference>
<dbReference type="PIRSF" id="PIRSF033909">
    <property type="entry name" value="UCP033909"/>
    <property type="match status" value="1"/>
</dbReference>
<feature type="chain" id="PRO_5032356885" evidence="1">
    <location>
        <begin position="24"/>
        <end position="437"/>
    </location>
</feature>
<gene>
    <name evidence="2" type="ORF">GGR25_003039</name>
</gene>
<evidence type="ECO:0000256" key="1">
    <source>
        <dbReference type="SAM" id="SignalP"/>
    </source>
</evidence>
<dbReference type="InterPro" id="IPR029058">
    <property type="entry name" value="AB_hydrolase_fold"/>
</dbReference>
<protein>
    <submittedName>
        <fullName evidence="2">Esterase/lipase superfamily enzyme</fullName>
    </submittedName>
</protein>
<feature type="signal peptide" evidence="1">
    <location>
        <begin position="1"/>
        <end position="23"/>
    </location>
</feature>
<organism evidence="2 3">
    <name type="scientific">Kaistia hirudinis</name>
    <dbReference type="NCBI Taxonomy" id="1293440"/>
    <lineage>
        <taxon>Bacteria</taxon>
        <taxon>Pseudomonadati</taxon>
        <taxon>Pseudomonadota</taxon>
        <taxon>Alphaproteobacteria</taxon>
        <taxon>Hyphomicrobiales</taxon>
        <taxon>Kaistiaceae</taxon>
        <taxon>Kaistia</taxon>
    </lineage>
</organism>
<reference evidence="2 3" key="1">
    <citation type="submission" date="2020-08" db="EMBL/GenBank/DDBJ databases">
        <title>Genomic Encyclopedia of Type Strains, Phase IV (KMG-IV): sequencing the most valuable type-strain genomes for metagenomic binning, comparative biology and taxonomic classification.</title>
        <authorList>
            <person name="Goeker M."/>
        </authorList>
    </citation>
    <scope>NUCLEOTIDE SEQUENCE [LARGE SCALE GENOMIC DNA]</scope>
    <source>
        <strain evidence="2 3">DSM 25966</strain>
    </source>
</reference>
<dbReference type="EMBL" id="JACIDS010000004">
    <property type="protein sequence ID" value="MBB3931981.1"/>
    <property type="molecule type" value="Genomic_DNA"/>
</dbReference>
<keyword evidence="3" id="KW-1185">Reference proteome</keyword>
<dbReference type="RefSeq" id="WP_183399661.1">
    <property type="nucleotide sequence ID" value="NZ_JACIDS010000004.1"/>
</dbReference>
<dbReference type="AlphaFoldDB" id="A0A840AT44"/>
<dbReference type="PANTHER" id="PTHR36513">
    <property type="entry name" value="ABC TRANSMEMBRANE TYPE-1 DOMAIN-CONTAINING PROTEIN"/>
    <property type="match status" value="1"/>
</dbReference>
<dbReference type="InterPro" id="IPR014586">
    <property type="entry name" value="UCP033909"/>
</dbReference>
<keyword evidence="1" id="KW-0732">Signal</keyword>
<proteinExistence type="predicted"/>
<dbReference type="Proteomes" id="UP000553963">
    <property type="component" value="Unassembled WGS sequence"/>
</dbReference>
<dbReference type="Gene3D" id="3.40.50.1820">
    <property type="entry name" value="alpha/beta hydrolase"/>
    <property type="match status" value="1"/>
</dbReference>
<dbReference type="PANTHER" id="PTHR36513:SF1">
    <property type="entry name" value="TRANSMEMBRANE PROTEIN"/>
    <property type="match status" value="1"/>
</dbReference>
<dbReference type="Pfam" id="PF05990">
    <property type="entry name" value="DUF900"/>
    <property type="match status" value="1"/>
</dbReference>
<accession>A0A840AT44</accession>
<dbReference type="PROSITE" id="PS51257">
    <property type="entry name" value="PROKAR_LIPOPROTEIN"/>
    <property type="match status" value="1"/>
</dbReference>
<sequence length="437" mass="46317">MERARIRSLIPRVVGMLFVLALAACSTSGPPTMGERASVANPSARTVDVLYVTDRAQVTSPDGAISYGTKRSKVMRFGEVVLREESRTGPGGQPALGVERVSEAGAFPTTPYAMDVLPGAVRRAPAALAAHDRAAAALRAEVSQSLAKAPRKEVVFFIHGYANDFDDSVETTGSLCRALRDFVCVALTWPAGGSGGAFFGYNIDRESGEFAVADVKKAIRIIATTPGVQKVHFIGHSRGTDVLASALQQLSIEAYASGSSFAQRYKVENIVLFAADIDLDVATTKLFGFGSDPDLQRVAGHDPAAPLRQGSFQLTVYSSPKDRALGISGRIFGSQARLGQLSLTKRAAARPFAQANGAQLAEWIDFIEYTGNAGWIGHSYFVSDPAVKADLVALIRDGLKAGDPGRPLVEIRRPFWRLIETPGGAPVVTATGQAAPG</sequence>
<comment type="caution">
    <text evidence="2">The sequence shown here is derived from an EMBL/GenBank/DDBJ whole genome shotgun (WGS) entry which is preliminary data.</text>
</comment>
<evidence type="ECO:0000313" key="3">
    <source>
        <dbReference type="Proteomes" id="UP000553963"/>
    </source>
</evidence>
<evidence type="ECO:0000313" key="2">
    <source>
        <dbReference type="EMBL" id="MBB3931981.1"/>
    </source>
</evidence>